<dbReference type="Gene3D" id="2.30.29.30">
    <property type="entry name" value="Pleckstrin-homology domain (PH domain)/Phosphotyrosine-binding domain (PTB)"/>
    <property type="match status" value="1"/>
</dbReference>
<accession>A0A9P0ECN7</accession>
<dbReference type="InterPro" id="IPR011993">
    <property type="entry name" value="PH-like_dom_sf"/>
</dbReference>
<feature type="domain" description="PH" evidence="2">
    <location>
        <begin position="34"/>
        <end position="133"/>
    </location>
</feature>
<protein>
    <recommendedName>
        <fullName evidence="2">PH domain-containing protein</fullName>
    </recommendedName>
</protein>
<evidence type="ECO:0000256" key="1">
    <source>
        <dbReference type="SAM" id="MobiDB-lite"/>
    </source>
</evidence>
<dbReference type="PANTHER" id="PTHR12752:SF9">
    <property type="entry name" value="KRAMER, ISOFORM I"/>
    <property type="match status" value="1"/>
</dbReference>
<dbReference type="EMBL" id="OV725078">
    <property type="protein sequence ID" value="CAH1393998.1"/>
    <property type="molecule type" value="Genomic_DNA"/>
</dbReference>
<evidence type="ECO:0000313" key="4">
    <source>
        <dbReference type="Proteomes" id="UP001152798"/>
    </source>
</evidence>
<dbReference type="PROSITE" id="PS50003">
    <property type="entry name" value="PH_DOMAIN"/>
    <property type="match status" value="1"/>
</dbReference>
<feature type="compositionally biased region" description="Polar residues" evidence="1">
    <location>
        <begin position="156"/>
        <end position="179"/>
    </location>
</feature>
<feature type="region of interest" description="Disordered" evidence="1">
    <location>
        <begin position="315"/>
        <end position="346"/>
    </location>
</feature>
<evidence type="ECO:0000313" key="3">
    <source>
        <dbReference type="EMBL" id="CAH1393998.1"/>
    </source>
</evidence>
<dbReference type="Pfam" id="PF00169">
    <property type="entry name" value="PH"/>
    <property type="match status" value="1"/>
</dbReference>
<feature type="compositionally biased region" description="Low complexity" evidence="1">
    <location>
        <begin position="1"/>
        <end position="13"/>
    </location>
</feature>
<reference evidence="3" key="1">
    <citation type="submission" date="2022-01" db="EMBL/GenBank/DDBJ databases">
        <authorList>
            <person name="King R."/>
        </authorList>
    </citation>
    <scope>NUCLEOTIDE SEQUENCE</scope>
</reference>
<dbReference type="Proteomes" id="UP001152798">
    <property type="component" value="Chromosome 2"/>
</dbReference>
<dbReference type="AlphaFoldDB" id="A0A9P0ECN7"/>
<gene>
    <name evidence="3" type="ORF">NEZAVI_LOCUS4564</name>
</gene>
<feature type="region of interest" description="Disordered" evidence="1">
    <location>
        <begin position="156"/>
        <end position="200"/>
    </location>
</feature>
<dbReference type="OrthoDB" id="6617311at2759"/>
<dbReference type="InterPro" id="IPR040392">
    <property type="entry name" value="PKHA4-7_PH"/>
</dbReference>
<evidence type="ECO:0000259" key="2">
    <source>
        <dbReference type="PROSITE" id="PS50003"/>
    </source>
</evidence>
<dbReference type="PANTHER" id="PTHR12752">
    <property type="entry name" value="PHOSPHOINOSITOL 3-PHOSPHATE-BINDING PROTEIN"/>
    <property type="match status" value="1"/>
</dbReference>
<dbReference type="SMART" id="SM00233">
    <property type="entry name" value="PH"/>
    <property type="match status" value="1"/>
</dbReference>
<dbReference type="CDD" id="cd13248">
    <property type="entry name" value="PH_PEPP1_2_3"/>
    <property type="match status" value="1"/>
</dbReference>
<sequence>MMASFSRKSSQKSSSRRSHSLIESPIVKRIQNQPVTLQSWLLKRGSEGLMLWKKRWCVLSDYCLFYYKDQSEEKLLGSLILASYEISACNPEEKGFKKFSFKAEHANMKTFYFAAENQLHMEEWMKALKCASLLEGNYSDDRKKSSDMRIFHQSNKIFEESQSTSNNDMLSGNQKTSEAQPVYVNAPPKPKRLNESSSPECSIEIQIRDDNYHTYLGQPYHIQSSLSGPQNFTMQPQHANYERRTPDIYGRASFVHPVTKPVNLNNLYIQDEQNIISNFSKEQIISYTPKHSSINSHSRPHSVDFLEYHSKNSSSAVGSDIAEKPSIPYRPKSSLSAINSNEEEGTHWSAEEYARKMRQSSISQHVLDNNDKPFFRSASARLFRATSPVTPTNEFKLQTSDHKVHETPGSSRDLENPVSNLSPINKQHMPTLSADPCHWPSFSIHHGAASGSSESLHVVTVQQPGPASRWMIGPSPKGPFTLGQQGPLYNGNRDPRWIAFTMALSSTCPFTVHQLFCQSPAQPDDIQSWTQPTLSFSPC</sequence>
<dbReference type="InterPro" id="IPR001849">
    <property type="entry name" value="PH_domain"/>
</dbReference>
<feature type="region of interest" description="Disordered" evidence="1">
    <location>
        <begin position="398"/>
        <end position="417"/>
    </location>
</feature>
<keyword evidence="4" id="KW-1185">Reference proteome</keyword>
<name>A0A9P0ECN7_NEZVI</name>
<organism evidence="3 4">
    <name type="scientific">Nezara viridula</name>
    <name type="common">Southern green stink bug</name>
    <name type="synonym">Cimex viridulus</name>
    <dbReference type="NCBI Taxonomy" id="85310"/>
    <lineage>
        <taxon>Eukaryota</taxon>
        <taxon>Metazoa</taxon>
        <taxon>Ecdysozoa</taxon>
        <taxon>Arthropoda</taxon>
        <taxon>Hexapoda</taxon>
        <taxon>Insecta</taxon>
        <taxon>Pterygota</taxon>
        <taxon>Neoptera</taxon>
        <taxon>Paraneoptera</taxon>
        <taxon>Hemiptera</taxon>
        <taxon>Heteroptera</taxon>
        <taxon>Panheteroptera</taxon>
        <taxon>Pentatomomorpha</taxon>
        <taxon>Pentatomoidea</taxon>
        <taxon>Pentatomidae</taxon>
        <taxon>Pentatominae</taxon>
        <taxon>Nezara</taxon>
    </lineage>
</organism>
<proteinExistence type="predicted"/>
<feature type="region of interest" description="Disordered" evidence="1">
    <location>
        <begin position="1"/>
        <end position="20"/>
    </location>
</feature>
<dbReference type="SUPFAM" id="SSF50729">
    <property type="entry name" value="PH domain-like"/>
    <property type="match status" value="1"/>
</dbReference>